<sequence>MTPSEPRRYLIATAVSHYPRAEGLGWDRPGLADARRRVVDLFTGQLGYRHVSDLGLDPTAHQLTAGLRAFCRDPDRRPDDILAVYIAAHGEILEDGEHVILTSDTDPDDIDDALTTLTLARKMLRGTQVRRLLLMLDTCFSGQGGNELLATAAGLKAQWGGEAESGLALLVSAQRNEFAETGAFPDLLGAAVTSLATAGHGPRELALDALVAEMRNHPKKPSHQTTGMEIIGLTGAIPPFFPNPRHDARLTHIDMALQQTSAWQAQADRREIEYRTRLLRRAMGHSDPSRTGWWFAGRREALEDITGWLSDLPPERPALAVTAGPGSGKTAVLGLIATLAHPDHRRTVPLDTLDLDRDHLPADDCLDVAVYAQSLTDQQVLEAIAASARIPATTVAELLNGLPETAHPDRRPLTVLIDALDEAETPDTLCGHILRPLIDHGGSRIRLLLGTRPHLLPRLGLRREDHIDLDSPTYADPQAVMTYAVRNLLEAARNSPYLECRPGMTRAVAREVASAAGTSFLVARIAAGTLAARPDIPDPTDAAWRRSLPKLPAEAIHRDLTGRLGDHARRAVDLLRPLAFAQGQGLPWEDIWAPVATAVSGHTYTNDDLRWLCDAAGAYVVEATEDGRSVYRLYHEAMAEHLRDGQDATAVHAAIATALRRQVPYRADATRDWARAHPYTLRHLATHAGLGQCLDDAVTDTEYLVHAVPDELVRHLDLTTTEDGRLHAAVYRASLGRHRSLTAADRRQLLAVDAARYGAERTLHALNDAMPAASWKPVFATGSGVSSALRNTLTGHNSPVTAMACTQLDGRPIAVTGAGDGTIRLWNLTTGQPTGQPLTGHNSTVYAVACTQLDGRPTAITGGDDGTIRLWNLTTGQPTGQPLTGHNSTVYAVACTQLDGHPTAITG</sequence>
<keyword evidence="2" id="KW-0677">Repeat</keyword>
<comment type="caution">
    <text evidence="5">The sequence shown here is derived from an EMBL/GenBank/DDBJ whole genome shotgun (WGS) entry which is preliminary data.</text>
</comment>
<feature type="repeat" description="WD" evidence="3">
    <location>
        <begin position="838"/>
        <end position="881"/>
    </location>
</feature>
<dbReference type="Gene3D" id="2.130.10.10">
    <property type="entry name" value="YVTN repeat-like/Quinoprotein amine dehydrogenase"/>
    <property type="match status" value="1"/>
</dbReference>
<dbReference type="RefSeq" id="WP_337675154.1">
    <property type="nucleotide sequence ID" value="NZ_JAVSGH010000041.1"/>
</dbReference>
<reference evidence="5" key="1">
    <citation type="submission" date="2024-05" db="EMBL/GenBank/DDBJ databases">
        <title>30 novel species of actinomycetes from the DSMZ collection.</title>
        <authorList>
            <person name="Nouioui I."/>
        </authorList>
    </citation>
    <scope>NUCLEOTIDE SEQUENCE</scope>
    <source>
        <strain evidence="5">DSM 41972</strain>
    </source>
</reference>
<dbReference type="Pfam" id="PF00400">
    <property type="entry name" value="WD40"/>
    <property type="match status" value="2"/>
</dbReference>
<dbReference type="PROSITE" id="PS00678">
    <property type="entry name" value="WD_REPEATS_1"/>
    <property type="match status" value="2"/>
</dbReference>
<gene>
    <name evidence="5" type="ORF">ROS62_25520</name>
</gene>
<evidence type="ECO:0000259" key="4">
    <source>
        <dbReference type="Pfam" id="PF00656"/>
    </source>
</evidence>
<dbReference type="InterPro" id="IPR029030">
    <property type="entry name" value="Caspase-like_dom_sf"/>
</dbReference>
<evidence type="ECO:0000313" key="5">
    <source>
        <dbReference type="EMBL" id="MDT3728051.1"/>
    </source>
</evidence>
<dbReference type="InterPro" id="IPR015943">
    <property type="entry name" value="WD40/YVTN_repeat-like_dom_sf"/>
</dbReference>
<dbReference type="PANTHER" id="PTHR19848:SF8">
    <property type="entry name" value="F-BOX AND WD REPEAT DOMAIN CONTAINING 7"/>
    <property type="match status" value="1"/>
</dbReference>
<dbReference type="EMBL" id="JAVSGH010000041">
    <property type="protein sequence ID" value="MDT3728051.1"/>
    <property type="molecule type" value="Genomic_DNA"/>
</dbReference>
<dbReference type="Proteomes" id="UP001181313">
    <property type="component" value="Unassembled WGS sequence"/>
</dbReference>
<evidence type="ECO:0000256" key="1">
    <source>
        <dbReference type="ARBA" id="ARBA00022574"/>
    </source>
</evidence>
<organism evidence="5 6">
    <name type="scientific">Streptomyces althioticus subsp. attaecolombicae</name>
    <dbReference type="NCBI Taxonomy" id="3075534"/>
    <lineage>
        <taxon>Bacteria</taxon>
        <taxon>Bacillati</taxon>
        <taxon>Actinomycetota</taxon>
        <taxon>Actinomycetes</taxon>
        <taxon>Kitasatosporales</taxon>
        <taxon>Streptomycetaceae</taxon>
        <taxon>Streptomyces</taxon>
        <taxon>Streptomyces althioticus group</taxon>
    </lineage>
</organism>
<proteinExistence type="predicted"/>
<dbReference type="PANTHER" id="PTHR19848">
    <property type="entry name" value="WD40 REPEAT PROTEIN"/>
    <property type="match status" value="1"/>
</dbReference>
<dbReference type="InterPro" id="IPR011600">
    <property type="entry name" value="Pept_C14_caspase"/>
</dbReference>
<feature type="repeat" description="WD" evidence="3">
    <location>
        <begin position="793"/>
        <end position="836"/>
    </location>
</feature>
<feature type="non-terminal residue" evidence="5">
    <location>
        <position position="907"/>
    </location>
</feature>
<dbReference type="InterPro" id="IPR036322">
    <property type="entry name" value="WD40_repeat_dom_sf"/>
</dbReference>
<dbReference type="Pfam" id="PF00656">
    <property type="entry name" value="Peptidase_C14"/>
    <property type="match status" value="1"/>
</dbReference>
<protein>
    <submittedName>
        <fullName evidence="5">Caspase family protein</fullName>
    </submittedName>
</protein>
<dbReference type="InterPro" id="IPR001680">
    <property type="entry name" value="WD40_rpt"/>
</dbReference>
<keyword evidence="6" id="KW-1185">Reference proteome</keyword>
<dbReference type="SUPFAM" id="SSF52540">
    <property type="entry name" value="P-loop containing nucleoside triphosphate hydrolases"/>
    <property type="match status" value="1"/>
</dbReference>
<evidence type="ECO:0000313" key="6">
    <source>
        <dbReference type="Proteomes" id="UP001181313"/>
    </source>
</evidence>
<dbReference type="SUPFAM" id="SSF50978">
    <property type="entry name" value="WD40 repeat-like"/>
    <property type="match status" value="1"/>
</dbReference>
<accession>A0ABU3I7M8</accession>
<dbReference type="InterPro" id="IPR027417">
    <property type="entry name" value="P-loop_NTPase"/>
</dbReference>
<dbReference type="Gene3D" id="3.40.50.1460">
    <property type="match status" value="1"/>
</dbReference>
<feature type="domain" description="Peptidase C14 caspase" evidence="4">
    <location>
        <begin position="16"/>
        <end position="145"/>
    </location>
</feature>
<dbReference type="SMART" id="SM00320">
    <property type="entry name" value="WD40"/>
    <property type="match status" value="2"/>
</dbReference>
<keyword evidence="1 3" id="KW-0853">WD repeat</keyword>
<dbReference type="InterPro" id="IPR019775">
    <property type="entry name" value="WD40_repeat_CS"/>
</dbReference>
<evidence type="ECO:0000256" key="2">
    <source>
        <dbReference type="ARBA" id="ARBA00022737"/>
    </source>
</evidence>
<name>A0ABU3I7M8_9ACTN</name>
<dbReference type="SUPFAM" id="SSF52129">
    <property type="entry name" value="Caspase-like"/>
    <property type="match status" value="1"/>
</dbReference>
<dbReference type="PROSITE" id="PS50294">
    <property type="entry name" value="WD_REPEATS_REGION"/>
    <property type="match status" value="2"/>
</dbReference>
<evidence type="ECO:0000256" key="3">
    <source>
        <dbReference type="PROSITE-ProRule" id="PRU00221"/>
    </source>
</evidence>
<dbReference type="PROSITE" id="PS50082">
    <property type="entry name" value="WD_REPEATS_2"/>
    <property type="match status" value="2"/>
</dbReference>